<dbReference type="eggNOG" id="ENOG502ZC2I">
    <property type="taxonomic scope" value="Bacteria"/>
</dbReference>
<comment type="caution">
    <text evidence="1">The sequence shown here is derived from an EMBL/GenBank/DDBJ whole genome shotgun (WGS) entry which is preliminary data.</text>
</comment>
<dbReference type="AlphaFoldDB" id="A0A133QA69"/>
<reference evidence="2" key="1">
    <citation type="submission" date="2016-01" db="EMBL/GenBank/DDBJ databases">
        <authorList>
            <person name="Mitreva M."/>
            <person name="Pepin K.H."/>
            <person name="Mihindukulasuriya K.A."/>
            <person name="Fulton R."/>
            <person name="Fronick C."/>
            <person name="O'Laughlin M."/>
            <person name="Miner T."/>
            <person name="Herter B."/>
            <person name="Rosa B.A."/>
            <person name="Cordes M."/>
            <person name="Tomlinson C."/>
            <person name="Wollam A."/>
            <person name="Palsikar V.B."/>
            <person name="Mardis E.R."/>
            <person name="Wilson R.K."/>
        </authorList>
    </citation>
    <scope>NUCLEOTIDE SEQUENCE [LARGE SCALE GENOMIC DNA]</scope>
    <source>
        <strain evidence="2">MJR7716</strain>
    </source>
</reference>
<dbReference type="RefSeq" id="WP_060940564.1">
    <property type="nucleotide sequence ID" value="NZ_JAIHUT010000034.1"/>
</dbReference>
<dbReference type="PATRIC" id="fig|28128.5.peg.1190"/>
<accession>A0A133QA69</accession>
<dbReference type="Pfam" id="PF14902">
    <property type="entry name" value="DUF4494"/>
    <property type="match status" value="1"/>
</dbReference>
<dbReference type="EMBL" id="LRQG01000088">
    <property type="protein sequence ID" value="KXA39766.1"/>
    <property type="molecule type" value="Genomic_DNA"/>
</dbReference>
<sequence length="155" mass="18015">MRSKTSSWFETKVRYEKLMEDGQNKKVIEAYTVDALSFSEAESTITKEMSNYISGEFEVKAIAPSAYREIFFSDVDADDKWFKTRLSFITIDDKTEKEKRSIVTYLVQAHSVNSAVKHIDEMMGNTLIDYEIVSVNETKIMDVFEHKYESSEDKE</sequence>
<dbReference type="STRING" id="28128.HMPREF3226_01170"/>
<dbReference type="OrthoDB" id="954784at2"/>
<name>A0A133QA69_9BACT</name>
<proteinExistence type="predicted"/>
<keyword evidence="2" id="KW-1185">Reference proteome</keyword>
<dbReference type="Proteomes" id="UP000070533">
    <property type="component" value="Unassembled WGS sequence"/>
</dbReference>
<protein>
    <submittedName>
        <fullName evidence="1">Uncharacterized protein</fullName>
    </submittedName>
</protein>
<gene>
    <name evidence="1" type="ORF">HMPREF3226_01170</name>
</gene>
<evidence type="ECO:0000313" key="1">
    <source>
        <dbReference type="EMBL" id="KXA39766.1"/>
    </source>
</evidence>
<dbReference type="InterPro" id="IPR027848">
    <property type="entry name" value="DUF4494"/>
</dbReference>
<evidence type="ECO:0000313" key="2">
    <source>
        <dbReference type="Proteomes" id="UP000070533"/>
    </source>
</evidence>
<organism evidence="1 2">
    <name type="scientific">Prevotella corporis</name>
    <dbReference type="NCBI Taxonomy" id="28128"/>
    <lineage>
        <taxon>Bacteria</taxon>
        <taxon>Pseudomonadati</taxon>
        <taxon>Bacteroidota</taxon>
        <taxon>Bacteroidia</taxon>
        <taxon>Bacteroidales</taxon>
        <taxon>Prevotellaceae</taxon>
        <taxon>Prevotella</taxon>
    </lineage>
</organism>